<keyword evidence="1" id="KW-0472">Membrane</keyword>
<keyword evidence="1" id="KW-1133">Transmembrane helix</keyword>
<sequence>IPASKGSSFTKSIQVISSSRQGPDANRTEIRNVNKMVQKAITFLSGGFSIQYDPRALEIGGVGIAAIGLVALAGGAVVATAGAGLFYLGYATSLALAGSAAGVAGGGAAATVAGVGLTVTGVALGKSEFLIDSYVDVLKLAVNEARLWTPEYKPDEELPKDEDAQLLSLEQELGKLVVKSTDFARLVDKPNGALPTFKYKLLLGSTEETRRNLLRRIKMIVAATKLYKPIKSTRFVGIVGAEDAGKSTFIKKVMLAKGVKSKTTPAVGDHLHTRVVFPYEITESLWLVDFPGGNGLGDYADSWQQFTSLPSSAILLLHFNNDIKTEHVEMYNNMMKKSLETSHLIVAFNRVDDKFGRADRPCPDDYFDELKKKAVEALKCTASEVHYVCLDPEVPEKWERLKKLGVLDFEQFAKLAIVGLEF</sequence>
<dbReference type="SUPFAM" id="SSF52540">
    <property type="entry name" value="P-loop containing nucleoside triphosphate hydrolases"/>
    <property type="match status" value="1"/>
</dbReference>
<protein>
    <recommendedName>
        <fullName evidence="2">G domain-containing protein</fullName>
    </recommendedName>
</protein>
<evidence type="ECO:0000313" key="3">
    <source>
        <dbReference type="EMBL" id="GAQ91364.1"/>
    </source>
</evidence>
<feature type="domain" description="G" evidence="2">
    <location>
        <begin position="236"/>
        <end position="349"/>
    </location>
</feature>
<dbReference type="EMBL" id="DF237722">
    <property type="protein sequence ID" value="GAQ91364.1"/>
    <property type="molecule type" value="Genomic_DNA"/>
</dbReference>
<dbReference type="InterPro" id="IPR006073">
    <property type="entry name" value="GTP-bd"/>
</dbReference>
<accession>A0A1Y1IKQ8</accession>
<feature type="non-terminal residue" evidence="3">
    <location>
        <position position="1"/>
    </location>
</feature>
<dbReference type="Gene3D" id="3.40.50.300">
    <property type="entry name" value="P-loop containing nucleotide triphosphate hydrolases"/>
    <property type="match status" value="1"/>
</dbReference>
<feature type="transmembrane region" description="Helical" evidence="1">
    <location>
        <begin position="62"/>
        <end position="88"/>
    </location>
</feature>
<reference evidence="3 4" key="1">
    <citation type="journal article" date="2014" name="Nat. Commun.">
        <title>Klebsormidium flaccidum genome reveals primary factors for plant terrestrial adaptation.</title>
        <authorList>
            <person name="Hori K."/>
            <person name="Maruyama F."/>
            <person name="Fujisawa T."/>
            <person name="Togashi T."/>
            <person name="Yamamoto N."/>
            <person name="Seo M."/>
            <person name="Sato S."/>
            <person name="Yamada T."/>
            <person name="Mori H."/>
            <person name="Tajima N."/>
            <person name="Moriyama T."/>
            <person name="Ikeuchi M."/>
            <person name="Watanabe M."/>
            <person name="Wada H."/>
            <person name="Kobayashi K."/>
            <person name="Saito M."/>
            <person name="Masuda T."/>
            <person name="Sasaki-Sekimoto Y."/>
            <person name="Mashiguchi K."/>
            <person name="Awai K."/>
            <person name="Shimojima M."/>
            <person name="Masuda S."/>
            <person name="Iwai M."/>
            <person name="Nobusawa T."/>
            <person name="Narise T."/>
            <person name="Kondo S."/>
            <person name="Saito H."/>
            <person name="Sato R."/>
            <person name="Murakawa M."/>
            <person name="Ihara Y."/>
            <person name="Oshima-Yamada Y."/>
            <person name="Ohtaka K."/>
            <person name="Satoh M."/>
            <person name="Sonobe K."/>
            <person name="Ishii M."/>
            <person name="Ohtani R."/>
            <person name="Kanamori-Sato M."/>
            <person name="Honoki R."/>
            <person name="Miyazaki D."/>
            <person name="Mochizuki H."/>
            <person name="Umetsu J."/>
            <person name="Higashi K."/>
            <person name="Shibata D."/>
            <person name="Kamiya Y."/>
            <person name="Sato N."/>
            <person name="Nakamura Y."/>
            <person name="Tabata S."/>
            <person name="Ida S."/>
            <person name="Kurokawa K."/>
            <person name="Ohta H."/>
        </authorList>
    </citation>
    <scope>NUCLEOTIDE SEQUENCE [LARGE SCALE GENOMIC DNA]</scope>
    <source>
        <strain evidence="3 4">NIES-2285</strain>
    </source>
</reference>
<feature type="transmembrane region" description="Helical" evidence="1">
    <location>
        <begin position="100"/>
        <end position="124"/>
    </location>
</feature>
<organism evidence="3 4">
    <name type="scientific">Klebsormidium nitens</name>
    <name type="common">Green alga</name>
    <name type="synonym">Ulothrix nitens</name>
    <dbReference type="NCBI Taxonomy" id="105231"/>
    <lineage>
        <taxon>Eukaryota</taxon>
        <taxon>Viridiplantae</taxon>
        <taxon>Streptophyta</taxon>
        <taxon>Klebsormidiophyceae</taxon>
        <taxon>Klebsormidiales</taxon>
        <taxon>Klebsormidiaceae</taxon>
        <taxon>Klebsormidium</taxon>
    </lineage>
</organism>
<keyword evidence="1" id="KW-0812">Transmembrane</keyword>
<dbReference type="Proteomes" id="UP000054558">
    <property type="component" value="Unassembled WGS sequence"/>
</dbReference>
<dbReference type="OMA" id="TEHVEMY"/>
<evidence type="ECO:0000256" key="1">
    <source>
        <dbReference type="SAM" id="Phobius"/>
    </source>
</evidence>
<dbReference type="AlphaFoldDB" id="A0A1Y1IKQ8"/>
<name>A0A1Y1IKQ8_KLENI</name>
<gene>
    <name evidence="3" type="ORF">KFL_007730010</name>
</gene>
<dbReference type="OrthoDB" id="10061393at2759"/>
<keyword evidence="4" id="KW-1185">Reference proteome</keyword>
<dbReference type="CDD" id="cd00882">
    <property type="entry name" value="Ras_like_GTPase"/>
    <property type="match status" value="1"/>
</dbReference>
<proteinExistence type="predicted"/>
<evidence type="ECO:0000313" key="4">
    <source>
        <dbReference type="Proteomes" id="UP000054558"/>
    </source>
</evidence>
<evidence type="ECO:0000259" key="2">
    <source>
        <dbReference type="Pfam" id="PF01926"/>
    </source>
</evidence>
<dbReference type="GO" id="GO:0005525">
    <property type="term" value="F:GTP binding"/>
    <property type="evidence" value="ECO:0007669"/>
    <property type="project" value="InterPro"/>
</dbReference>
<dbReference type="InterPro" id="IPR027417">
    <property type="entry name" value="P-loop_NTPase"/>
</dbReference>
<dbReference type="Pfam" id="PF01926">
    <property type="entry name" value="MMR_HSR1"/>
    <property type="match status" value="1"/>
</dbReference>